<dbReference type="AlphaFoldDB" id="A0A3G9G9W7"/>
<sequence length="638" mass="69574">MGARTLGGLDVITLGRSSVDLYGQQIGGRLEDMASFAKYVGGSPTNTAIGAARLGLKAGLITRVGADHMGRFILEALRREGVDTTGVVTDPARLTALVLLGIVDKDTFPLIFYRENCADMAIDMADIDTSWLTSARALVIDGTHLSQPGVFAASLEAVRQVKAAGGQIAFDIDYRPVLWGLTTRDMGEQRYVADPEVTRRLATVTPLCDLIIGTEEEVRILGGHEDVITALKAIRAQTNAILVCKLGPDGCAIFPGEVPDRIADGLVVPGFAIEVMNVLGAGDAFSAGFLRGWLGGEDLATCGRWANACGALVVTRHSCAPAMPTFDELQAFMAAQHPMTAEAQNALDHLHWARTRHRDYDALMILAMDHRFQFEEMASDFGADLSRVSAFKRLALRAVDRLAQGHADFGVLLDGRYGAEALSEAGHTTYWIGRPVEVPKSRPLQFETGADVGLDLHTWPVNQVVKCLVLYHPDDEKALRDEQERQLITLFDACRRSGHELLLELILPAGMASDAMTRARGMQRLYDLGIKPDWWKLEPVADADNWRHIEAVIADNDPLCRGVVVLGLSAPENELLEAFAVAARFECVKGFAIGRTIFHDVAAQWLRGEMDDDAATAVMADKLSRLVDGWRAIRQPRQ</sequence>
<keyword evidence="4 8" id="KW-0418">Kinase</keyword>
<name>A0A3G9G9W7_9CAUL</name>
<feature type="domain" description="Carbohydrate kinase PfkB" evidence="6">
    <location>
        <begin position="11"/>
        <end position="325"/>
    </location>
</feature>
<dbReference type="InterPro" id="IPR030830">
    <property type="entry name" value="Myo_inos_IolC"/>
</dbReference>
<dbReference type="InterPro" id="IPR050306">
    <property type="entry name" value="PfkB_Carbo_kinase"/>
</dbReference>
<proteinExistence type="inferred from homology"/>
<accession>A0A3G9G9W7</accession>
<dbReference type="Pfam" id="PF00294">
    <property type="entry name" value="PfkB"/>
    <property type="match status" value="1"/>
</dbReference>
<evidence type="ECO:0000256" key="3">
    <source>
        <dbReference type="ARBA" id="ARBA00022741"/>
    </source>
</evidence>
<dbReference type="RefSeq" id="WP_126424361.1">
    <property type="nucleotide sequence ID" value="NZ_AP018829.1"/>
</dbReference>
<dbReference type="SUPFAM" id="SSF53613">
    <property type="entry name" value="Ribokinase-like"/>
    <property type="match status" value="1"/>
</dbReference>
<dbReference type="InterPro" id="IPR011611">
    <property type="entry name" value="PfkB_dom"/>
</dbReference>
<dbReference type="Gene3D" id="2.20.150.10">
    <property type="entry name" value="putative 5-dehydro-2- deoxygluconokinase"/>
    <property type="match status" value="1"/>
</dbReference>
<keyword evidence="2" id="KW-0808">Transferase</keyword>
<dbReference type="InterPro" id="IPR018659">
    <property type="entry name" value="DUF2090"/>
</dbReference>
<feature type="domain" description="DUF2090" evidence="7">
    <location>
        <begin position="328"/>
        <end position="632"/>
    </location>
</feature>
<keyword evidence="3" id="KW-0547">Nucleotide-binding</keyword>
<comment type="similarity">
    <text evidence="1">Belongs to the carbohydrate kinase PfkB family.</text>
</comment>
<keyword evidence="8" id="KW-0614">Plasmid</keyword>
<dbReference type="Gene3D" id="3.40.1190.20">
    <property type="match status" value="1"/>
</dbReference>
<dbReference type="PANTHER" id="PTHR43085">
    <property type="entry name" value="HEXOKINASE FAMILY MEMBER"/>
    <property type="match status" value="1"/>
</dbReference>
<dbReference type="InterPro" id="IPR023314">
    <property type="entry name" value="Myo_inos_IolC-like_sf"/>
</dbReference>
<dbReference type="GO" id="GO:0005524">
    <property type="term" value="F:ATP binding"/>
    <property type="evidence" value="ECO:0007669"/>
    <property type="project" value="UniProtKB-KW"/>
</dbReference>
<dbReference type="Proteomes" id="UP000278756">
    <property type="component" value="Plasmid pASEM-1"/>
</dbReference>
<geneLocation type="plasmid" evidence="9">
    <name>pasem-1 dna</name>
</geneLocation>
<keyword evidence="5" id="KW-0067">ATP-binding</keyword>
<evidence type="ECO:0000256" key="4">
    <source>
        <dbReference type="ARBA" id="ARBA00022777"/>
    </source>
</evidence>
<evidence type="ECO:0000259" key="7">
    <source>
        <dbReference type="Pfam" id="PF09863"/>
    </source>
</evidence>
<dbReference type="OrthoDB" id="9776822at2"/>
<dbReference type="CDD" id="cd01166">
    <property type="entry name" value="KdgK"/>
    <property type="match status" value="1"/>
</dbReference>
<evidence type="ECO:0000259" key="6">
    <source>
        <dbReference type="Pfam" id="PF00294"/>
    </source>
</evidence>
<dbReference type="GO" id="GO:0016301">
    <property type="term" value="F:kinase activity"/>
    <property type="evidence" value="ECO:0007669"/>
    <property type="project" value="UniProtKB-KW"/>
</dbReference>
<evidence type="ECO:0000256" key="1">
    <source>
        <dbReference type="ARBA" id="ARBA00010688"/>
    </source>
</evidence>
<evidence type="ECO:0000313" key="8">
    <source>
        <dbReference type="EMBL" id="BBF82745.1"/>
    </source>
</evidence>
<evidence type="ECO:0000256" key="5">
    <source>
        <dbReference type="ARBA" id="ARBA00022840"/>
    </source>
</evidence>
<evidence type="ECO:0000313" key="9">
    <source>
        <dbReference type="Proteomes" id="UP000278756"/>
    </source>
</evidence>
<dbReference type="PANTHER" id="PTHR43085:SF49">
    <property type="entry name" value="5-DEHYDRO-2-DEOXYGLUCONOKINASE"/>
    <property type="match status" value="1"/>
</dbReference>
<dbReference type="EMBL" id="AP018829">
    <property type="protein sequence ID" value="BBF82745.1"/>
    <property type="molecule type" value="Genomic_DNA"/>
</dbReference>
<reference evidence="9" key="2">
    <citation type="journal article" date="2017" name="Plant Physiol. Biochem.">
        <title>Differential oxidative and antioxidative response of duckweed Lemna minor toward plant growth promoting/inhibiting bacteria.</title>
        <authorList>
            <person name="Ishizawa H."/>
            <person name="Kuroda M."/>
            <person name="Morikawa M."/>
            <person name="Ike M."/>
        </authorList>
    </citation>
    <scope>NUCLEOTIDE SEQUENCE [LARGE SCALE GENOMIC DNA]</scope>
    <source>
        <strain evidence="9">M6</strain>
    </source>
</reference>
<protein>
    <submittedName>
        <fullName evidence="8">5-keto-2-deoxygluconokinase</fullName>
    </submittedName>
</protein>
<dbReference type="InterPro" id="IPR002173">
    <property type="entry name" value="Carboh/pur_kinase_PfkB_CS"/>
</dbReference>
<evidence type="ECO:0000256" key="2">
    <source>
        <dbReference type="ARBA" id="ARBA00022679"/>
    </source>
</evidence>
<dbReference type="NCBIfam" id="TIGR04382">
    <property type="entry name" value="myo_inos_iolC_N"/>
    <property type="match status" value="1"/>
</dbReference>
<dbReference type="Gene3D" id="3.20.20.70">
    <property type="entry name" value="Aldolase class I"/>
    <property type="match status" value="1"/>
</dbReference>
<gene>
    <name evidence="8" type="ORF">EM6_3386</name>
</gene>
<dbReference type="Pfam" id="PF09863">
    <property type="entry name" value="DUF2090"/>
    <property type="match status" value="1"/>
</dbReference>
<organism evidence="8 9">
    <name type="scientific">Asticcacaulis excentricus</name>
    <dbReference type="NCBI Taxonomy" id="78587"/>
    <lineage>
        <taxon>Bacteria</taxon>
        <taxon>Pseudomonadati</taxon>
        <taxon>Pseudomonadota</taxon>
        <taxon>Alphaproteobacteria</taxon>
        <taxon>Caulobacterales</taxon>
        <taxon>Caulobacteraceae</taxon>
        <taxon>Asticcacaulis</taxon>
    </lineage>
</organism>
<reference evidence="9" key="1">
    <citation type="journal article" date="2017" name="Biotechnol. Biofuels">
        <title>Evaluation of environmental bacterial communities as a factor affecting the growth of duckweed Lemna minor.</title>
        <authorList>
            <person name="Ishizawa H."/>
            <person name="Kuroda M."/>
            <person name="Morikawa M."/>
            <person name="Ike M."/>
        </authorList>
    </citation>
    <scope>NUCLEOTIDE SEQUENCE [LARGE SCALE GENOMIC DNA]</scope>
    <source>
        <strain evidence="9">M6</strain>
    </source>
</reference>
<dbReference type="InterPro" id="IPR029056">
    <property type="entry name" value="Ribokinase-like"/>
</dbReference>
<dbReference type="PROSITE" id="PS00584">
    <property type="entry name" value="PFKB_KINASES_2"/>
    <property type="match status" value="1"/>
</dbReference>
<dbReference type="InterPro" id="IPR013785">
    <property type="entry name" value="Aldolase_TIM"/>
</dbReference>